<dbReference type="Proteomes" id="UP000321523">
    <property type="component" value="Unassembled WGS sequence"/>
</dbReference>
<evidence type="ECO:0000256" key="3">
    <source>
        <dbReference type="ARBA" id="ARBA00022692"/>
    </source>
</evidence>
<evidence type="ECO:0000256" key="2">
    <source>
        <dbReference type="ARBA" id="ARBA00022475"/>
    </source>
</evidence>
<reference evidence="9 10" key="1">
    <citation type="submission" date="2019-07" db="EMBL/GenBank/DDBJ databases">
        <title>Whole genome shotgun sequence of Skermanella aerolata NBRC 106429.</title>
        <authorList>
            <person name="Hosoyama A."/>
            <person name="Uohara A."/>
            <person name="Ohji S."/>
            <person name="Ichikawa N."/>
        </authorList>
    </citation>
    <scope>NUCLEOTIDE SEQUENCE [LARGE SCALE GENOMIC DNA]</scope>
    <source>
        <strain evidence="9 10">NBRC 106429</strain>
    </source>
</reference>
<feature type="transmembrane region" description="Helical" evidence="7">
    <location>
        <begin position="38"/>
        <end position="58"/>
    </location>
</feature>
<evidence type="ECO:0000256" key="6">
    <source>
        <dbReference type="RuleBase" id="RU004057"/>
    </source>
</evidence>
<protein>
    <recommendedName>
        <fullName evidence="8">MotA/TolQ/ExbB proton channel domain-containing protein</fullName>
    </recommendedName>
</protein>
<evidence type="ECO:0000256" key="1">
    <source>
        <dbReference type="ARBA" id="ARBA00004651"/>
    </source>
</evidence>
<comment type="caution">
    <text evidence="9">The sequence shown here is derived from an EMBL/GenBank/DDBJ whole genome shotgun (WGS) entry which is preliminary data.</text>
</comment>
<feature type="transmembrane region" description="Helical" evidence="7">
    <location>
        <begin position="192"/>
        <end position="213"/>
    </location>
</feature>
<evidence type="ECO:0000313" key="10">
    <source>
        <dbReference type="Proteomes" id="UP000321523"/>
    </source>
</evidence>
<dbReference type="Pfam" id="PF01618">
    <property type="entry name" value="MotA_ExbB"/>
    <property type="match status" value="1"/>
</dbReference>
<keyword evidence="3 7" id="KW-0812">Transmembrane</keyword>
<evidence type="ECO:0000259" key="8">
    <source>
        <dbReference type="Pfam" id="PF01618"/>
    </source>
</evidence>
<keyword evidence="6" id="KW-0813">Transport</keyword>
<gene>
    <name evidence="9" type="ORF">SAE02_07980</name>
</gene>
<dbReference type="EMBL" id="BJYZ01000003">
    <property type="protein sequence ID" value="GEO36650.1"/>
    <property type="molecule type" value="Genomic_DNA"/>
</dbReference>
<accession>A0A512DKC7</accession>
<organism evidence="9 10">
    <name type="scientific">Skermanella aerolata</name>
    <dbReference type="NCBI Taxonomy" id="393310"/>
    <lineage>
        <taxon>Bacteria</taxon>
        <taxon>Pseudomonadati</taxon>
        <taxon>Pseudomonadota</taxon>
        <taxon>Alphaproteobacteria</taxon>
        <taxon>Rhodospirillales</taxon>
        <taxon>Azospirillaceae</taxon>
        <taxon>Skermanella</taxon>
    </lineage>
</organism>
<dbReference type="OrthoDB" id="7334280at2"/>
<sequence>MTDATAETIHASRSTVPTVLHARSSSTFSDFVLNPQKYLLVLRFVLINTVAASLLTAAWLQGWIKPILDTDDTGLCQLIFGVFLVGLVVSAGKVWRTSRELNACKDSNLHVGSRAARYLAEVQGKDSGSRATLAGNLRLKLSSRVAVVRHLAASLVLLGLIGTVVGFIISLSGVDPQKAGDVASIAPMVTKLIDGMSVALYTTLVGGVLNIWLSINYNMLCTGTVNLITEITALGERHAGS</sequence>
<dbReference type="InterPro" id="IPR002898">
    <property type="entry name" value="MotA_ExbB_proton_chnl"/>
</dbReference>
<dbReference type="GO" id="GO:0015031">
    <property type="term" value="P:protein transport"/>
    <property type="evidence" value="ECO:0007669"/>
    <property type="project" value="UniProtKB-KW"/>
</dbReference>
<comment type="subcellular location">
    <subcellularLocation>
        <location evidence="1">Cell membrane</location>
        <topology evidence="1">Multi-pass membrane protein</topology>
    </subcellularLocation>
    <subcellularLocation>
        <location evidence="6">Membrane</location>
        <topology evidence="6">Multi-pass membrane protein</topology>
    </subcellularLocation>
</comment>
<keyword evidence="10" id="KW-1185">Reference proteome</keyword>
<keyword evidence="2" id="KW-1003">Cell membrane</keyword>
<evidence type="ECO:0000313" key="9">
    <source>
        <dbReference type="EMBL" id="GEO36650.1"/>
    </source>
</evidence>
<dbReference type="AlphaFoldDB" id="A0A512DKC7"/>
<evidence type="ECO:0000256" key="7">
    <source>
        <dbReference type="SAM" id="Phobius"/>
    </source>
</evidence>
<proteinExistence type="inferred from homology"/>
<keyword evidence="6" id="KW-0653">Protein transport</keyword>
<evidence type="ECO:0000256" key="4">
    <source>
        <dbReference type="ARBA" id="ARBA00022989"/>
    </source>
</evidence>
<dbReference type="GO" id="GO:0005886">
    <property type="term" value="C:plasma membrane"/>
    <property type="evidence" value="ECO:0007669"/>
    <property type="project" value="UniProtKB-SubCell"/>
</dbReference>
<comment type="similarity">
    <text evidence="6">Belongs to the exbB/tolQ family.</text>
</comment>
<feature type="transmembrane region" description="Helical" evidence="7">
    <location>
        <begin position="147"/>
        <end position="172"/>
    </location>
</feature>
<name>A0A512DKC7_9PROT</name>
<keyword evidence="5 7" id="KW-0472">Membrane</keyword>
<evidence type="ECO:0000256" key="5">
    <source>
        <dbReference type="ARBA" id="ARBA00023136"/>
    </source>
</evidence>
<keyword evidence="4 7" id="KW-1133">Transmembrane helix</keyword>
<feature type="transmembrane region" description="Helical" evidence="7">
    <location>
        <begin position="78"/>
        <end position="95"/>
    </location>
</feature>
<feature type="domain" description="MotA/TolQ/ExbB proton channel" evidence="8">
    <location>
        <begin position="140"/>
        <end position="230"/>
    </location>
</feature>